<reference evidence="1" key="1">
    <citation type="submission" date="2020-10" db="EMBL/GenBank/DDBJ databases">
        <title>Whole-genome sequence of Luteibacter sp. EIF3.</title>
        <authorList>
            <person name="Friedrich I."/>
            <person name="Hertel R."/>
            <person name="Daniel R."/>
        </authorList>
    </citation>
    <scope>NUCLEOTIDE SEQUENCE</scope>
    <source>
        <strain evidence="1">EIF3</strain>
    </source>
</reference>
<dbReference type="Gene3D" id="2.180.10.10">
    <property type="entry name" value="RHS repeat-associated core"/>
    <property type="match status" value="1"/>
</dbReference>
<dbReference type="InterPro" id="IPR028897">
    <property type="entry name" value="Tox-HDC_dom"/>
</dbReference>
<dbReference type="RefSeq" id="WP_250338334.1">
    <property type="nucleotide sequence ID" value="NZ_CP063231.1"/>
</dbReference>
<evidence type="ECO:0008006" key="3">
    <source>
        <dbReference type="Google" id="ProtNLM"/>
    </source>
</evidence>
<evidence type="ECO:0000313" key="2">
    <source>
        <dbReference type="Proteomes" id="UP001056681"/>
    </source>
</evidence>
<protein>
    <recommendedName>
        <fullName evidence="3">RHS repeat-associated core domain-containing protein</fullName>
    </recommendedName>
</protein>
<accession>A0ABY4T2D4</accession>
<proteinExistence type="predicted"/>
<dbReference type="InterPro" id="IPR022385">
    <property type="entry name" value="Rhs_assc_core"/>
</dbReference>
<keyword evidence="2" id="KW-1185">Reference proteome</keyword>
<dbReference type="EMBL" id="CP063231">
    <property type="protein sequence ID" value="URL57450.1"/>
    <property type="molecule type" value="Genomic_DNA"/>
</dbReference>
<dbReference type="Pfam" id="PF15656">
    <property type="entry name" value="Tox-HDC"/>
    <property type="match status" value="1"/>
</dbReference>
<dbReference type="PANTHER" id="PTHR32305:SF15">
    <property type="entry name" value="PROTEIN RHSA-RELATED"/>
    <property type="match status" value="1"/>
</dbReference>
<dbReference type="InterPro" id="IPR050708">
    <property type="entry name" value="T6SS_VgrG/RHS"/>
</dbReference>
<organism evidence="1 2">
    <name type="scientific">Luteibacter flocculans</name>
    <dbReference type="NCBI Taxonomy" id="2780091"/>
    <lineage>
        <taxon>Bacteria</taxon>
        <taxon>Pseudomonadati</taxon>
        <taxon>Pseudomonadota</taxon>
        <taxon>Gammaproteobacteria</taxon>
        <taxon>Lysobacterales</taxon>
        <taxon>Rhodanobacteraceae</taxon>
        <taxon>Luteibacter</taxon>
    </lineage>
</organism>
<dbReference type="SUPFAM" id="SSF56399">
    <property type="entry name" value="ADP-ribosylation"/>
    <property type="match status" value="1"/>
</dbReference>
<dbReference type="NCBIfam" id="TIGR03696">
    <property type="entry name" value="Rhs_assc_core"/>
    <property type="match status" value="1"/>
</dbReference>
<name>A0ABY4T2D4_9GAMM</name>
<sequence>MIPRAYAAYGAAPRVSARARTRYAGAVEEASTGWYVLDERPYDPKLRRFLAPDSNSPFDRGGLNRYAYCGGDPISRIDPTGRAWMDWLRRHFRRDVPVQSSSAGQAASASSVEAAGIASGASTPSTVTTLATGVRSIVENVAAVGAATLAVGEKLPDNSVLGLLKAASAQSLGTDPRASYYYIGRPPGRLSTYPAGTPQQRRNIVEQDAPASIRKLNGAGKPDLKRSWIGIVHPNNPSSVVWAADTKVNLHSYTKVYRELFDIGFPELTVYTGTHGEIDGQNWNPWTGRRLDPEPESFNVATRHANYSNLISGGHRRLNIVDTAALSRDDFQQALSRRGVHVIGFCFGIADEVVAESLNLKTVTLYVRKTP</sequence>
<dbReference type="PANTHER" id="PTHR32305">
    <property type="match status" value="1"/>
</dbReference>
<evidence type="ECO:0000313" key="1">
    <source>
        <dbReference type="EMBL" id="URL57450.1"/>
    </source>
</evidence>
<dbReference type="Proteomes" id="UP001056681">
    <property type="component" value="Chromosome"/>
</dbReference>
<gene>
    <name evidence="1" type="ORF">IM816_12495</name>
</gene>